<accession>A0A4C1ZF98</accession>
<sequence>MIVTFSKIVAIELETNALPTLFTIGSGNRCRSQLVMAIVATLRDRIHAPSSRFVSSHSQFSTGVHTDGKPKNVMASQQQSRDTHKTLHDRRRRKRVKAFEHINDAACTPALGTTEAKEMDDGLASESTLDYIDIDYSSLYPFHQPDLSPLDILFLSKKPATYLQLTPLRLRVSMDDPKGYPQSYAPHSGKRALVFQGLSNEDFGEFYNNDEILAALNNWSEQQKKAGLKRKLNRTGFVTAATGDATEHRRYKFGAELTKRTECDLDLQRDLNLDKSSGKCEGHAAVNKL</sequence>
<dbReference type="EMBL" id="BGZK01001747">
    <property type="protein sequence ID" value="GBP85589.1"/>
    <property type="molecule type" value="Genomic_DNA"/>
</dbReference>
<evidence type="ECO:0000256" key="1">
    <source>
        <dbReference type="SAM" id="MobiDB-lite"/>
    </source>
</evidence>
<evidence type="ECO:0000313" key="3">
    <source>
        <dbReference type="Proteomes" id="UP000299102"/>
    </source>
</evidence>
<gene>
    <name evidence="2" type="ORF">EVAR_50563_1</name>
</gene>
<proteinExistence type="predicted"/>
<keyword evidence="3" id="KW-1185">Reference proteome</keyword>
<organism evidence="2 3">
    <name type="scientific">Eumeta variegata</name>
    <name type="common">Bagworm moth</name>
    <name type="synonym">Eumeta japonica</name>
    <dbReference type="NCBI Taxonomy" id="151549"/>
    <lineage>
        <taxon>Eukaryota</taxon>
        <taxon>Metazoa</taxon>
        <taxon>Ecdysozoa</taxon>
        <taxon>Arthropoda</taxon>
        <taxon>Hexapoda</taxon>
        <taxon>Insecta</taxon>
        <taxon>Pterygota</taxon>
        <taxon>Neoptera</taxon>
        <taxon>Endopterygota</taxon>
        <taxon>Lepidoptera</taxon>
        <taxon>Glossata</taxon>
        <taxon>Ditrysia</taxon>
        <taxon>Tineoidea</taxon>
        <taxon>Psychidae</taxon>
        <taxon>Oiketicinae</taxon>
        <taxon>Eumeta</taxon>
    </lineage>
</organism>
<reference evidence="2 3" key="1">
    <citation type="journal article" date="2019" name="Commun. Biol.">
        <title>The bagworm genome reveals a unique fibroin gene that provides high tensile strength.</title>
        <authorList>
            <person name="Kono N."/>
            <person name="Nakamura H."/>
            <person name="Ohtoshi R."/>
            <person name="Tomita M."/>
            <person name="Numata K."/>
            <person name="Arakawa K."/>
        </authorList>
    </citation>
    <scope>NUCLEOTIDE SEQUENCE [LARGE SCALE GENOMIC DNA]</scope>
</reference>
<feature type="region of interest" description="Disordered" evidence="1">
    <location>
        <begin position="57"/>
        <end position="91"/>
    </location>
</feature>
<dbReference type="AlphaFoldDB" id="A0A4C1ZF98"/>
<evidence type="ECO:0000313" key="2">
    <source>
        <dbReference type="EMBL" id="GBP85589.1"/>
    </source>
</evidence>
<dbReference type="Proteomes" id="UP000299102">
    <property type="component" value="Unassembled WGS sequence"/>
</dbReference>
<name>A0A4C1ZF98_EUMVA</name>
<protein>
    <submittedName>
        <fullName evidence="2">Uncharacterized protein</fullName>
    </submittedName>
</protein>
<comment type="caution">
    <text evidence="2">The sequence shown here is derived from an EMBL/GenBank/DDBJ whole genome shotgun (WGS) entry which is preliminary data.</text>
</comment>